<feature type="region of interest" description="Disordered" evidence="1">
    <location>
        <begin position="1"/>
        <end position="23"/>
    </location>
</feature>
<dbReference type="Proteomes" id="UP000823388">
    <property type="component" value="Chromosome 8N"/>
</dbReference>
<proteinExistence type="predicted"/>
<evidence type="ECO:0000256" key="2">
    <source>
        <dbReference type="SAM" id="Phobius"/>
    </source>
</evidence>
<dbReference type="EMBL" id="CM029052">
    <property type="protein sequence ID" value="KAG2555975.1"/>
    <property type="molecule type" value="Genomic_DNA"/>
</dbReference>
<dbReference type="AlphaFoldDB" id="A0A8T0P5B2"/>
<sequence>MEGGLLDRGEGKEHTTAAAAAATGAHRTRYLVEAILLLLALAYAAFVLYETDKYTHSWIEKLQVLPLCIVAVAAPMLWAIMFGKKIQDAERKGGRTRS</sequence>
<keyword evidence="2" id="KW-1133">Transmembrane helix</keyword>
<evidence type="ECO:0000256" key="1">
    <source>
        <dbReference type="SAM" id="MobiDB-lite"/>
    </source>
</evidence>
<feature type="transmembrane region" description="Helical" evidence="2">
    <location>
        <begin position="30"/>
        <end position="49"/>
    </location>
</feature>
<organism evidence="3 4">
    <name type="scientific">Panicum virgatum</name>
    <name type="common">Blackwell switchgrass</name>
    <dbReference type="NCBI Taxonomy" id="38727"/>
    <lineage>
        <taxon>Eukaryota</taxon>
        <taxon>Viridiplantae</taxon>
        <taxon>Streptophyta</taxon>
        <taxon>Embryophyta</taxon>
        <taxon>Tracheophyta</taxon>
        <taxon>Spermatophyta</taxon>
        <taxon>Magnoliopsida</taxon>
        <taxon>Liliopsida</taxon>
        <taxon>Poales</taxon>
        <taxon>Poaceae</taxon>
        <taxon>PACMAD clade</taxon>
        <taxon>Panicoideae</taxon>
        <taxon>Panicodae</taxon>
        <taxon>Paniceae</taxon>
        <taxon>Panicinae</taxon>
        <taxon>Panicum</taxon>
        <taxon>Panicum sect. Hiantes</taxon>
    </lineage>
</organism>
<comment type="caution">
    <text evidence="3">The sequence shown here is derived from an EMBL/GenBank/DDBJ whole genome shotgun (WGS) entry which is preliminary data.</text>
</comment>
<name>A0A8T0P5B2_PANVG</name>
<gene>
    <name evidence="3" type="ORF">PVAP13_8NG059502</name>
</gene>
<evidence type="ECO:0000313" key="4">
    <source>
        <dbReference type="Proteomes" id="UP000823388"/>
    </source>
</evidence>
<keyword evidence="2" id="KW-0812">Transmembrane</keyword>
<evidence type="ECO:0000313" key="3">
    <source>
        <dbReference type="EMBL" id="KAG2555975.1"/>
    </source>
</evidence>
<reference evidence="3" key="1">
    <citation type="submission" date="2020-05" db="EMBL/GenBank/DDBJ databases">
        <title>WGS assembly of Panicum virgatum.</title>
        <authorList>
            <person name="Lovell J.T."/>
            <person name="Jenkins J."/>
            <person name="Shu S."/>
            <person name="Juenger T.E."/>
            <person name="Schmutz J."/>
        </authorList>
    </citation>
    <scope>NUCLEOTIDE SEQUENCE</scope>
    <source>
        <strain evidence="3">AP13</strain>
    </source>
</reference>
<keyword evidence="2" id="KW-0472">Membrane</keyword>
<feature type="compositionally biased region" description="Basic and acidic residues" evidence="1">
    <location>
        <begin position="1"/>
        <end position="15"/>
    </location>
</feature>
<feature type="transmembrane region" description="Helical" evidence="2">
    <location>
        <begin position="64"/>
        <end position="82"/>
    </location>
</feature>
<accession>A0A8T0P5B2</accession>
<protein>
    <submittedName>
        <fullName evidence="3">Uncharacterized protein</fullName>
    </submittedName>
</protein>
<keyword evidence="4" id="KW-1185">Reference proteome</keyword>